<dbReference type="GO" id="GO:0006281">
    <property type="term" value="P:DNA repair"/>
    <property type="evidence" value="ECO:0007669"/>
    <property type="project" value="InterPro"/>
</dbReference>
<dbReference type="AlphaFoldDB" id="A0A2J0KTS4"/>
<dbReference type="InterPro" id="IPR003583">
    <property type="entry name" value="Hlx-hairpin-Hlx_DNA-bd_motif"/>
</dbReference>
<feature type="transmembrane region" description="Helical" evidence="1">
    <location>
        <begin position="7"/>
        <end position="25"/>
    </location>
</feature>
<dbReference type="Gene3D" id="1.10.150.320">
    <property type="entry name" value="Photosystem II 12 kDa extrinsic protein"/>
    <property type="match status" value="1"/>
</dbReference>
<dbReference type="EMBL" id="PEWV01000032">
    <property type="protein sequence ID" value="PIU41805.1"/>
    <property type="molecule type" value="Genomic_DNA"/>
</dbReference>
<dbReference type="PANTHER" id="PTHR21180">
    <property type="entry name" value="ENDONUCLEASE/EXONUCLEASE/PHOSPHATASE FAMILY DOMAIN-CONTAINING PROTEIN 1"/>
    <property type="match status" value="1"/>
</dbReference>
<feature type="domain" description="Helix-hairpin-helix DNA-binding motif class 1" evidence="2">
    <location>
        <begin position="62"/>
        <end position="81"/>
    </location>
</feature>
<organism evidence="3 4">
    <name type="scientific">Candidatus Aquitaenariimonas noxiae</name>
    <dbReference type="NCBI Taxonomy" id="1974741"/>
    <lineage>
        <taxon>Bacteria</taxon>
        <taxon>Pseudomonadati</taxon>
        <taxon>Candidatus Omnitrophota</taxon>
        <taxon>Candidatus Aquitaenariimonas</taxon>
    </lineage>
</organism>
<evidence type="ECO:0000313" key="3">
    <source>
        <dbReference type="EMBL" id="PIU41805.1"/>
    </source>
</evidence>
<dbReference type="InterPro" id="IPR004509">
    <property type="entry name" value="Competence_ComEA_HhH"/>
</dbReference>
<protein>
    <recommendedName>
        <fullName evidence="2">Helix-hairpin-helix DNA-binding motif class 1 domain-containing protein</fullName>
    </recommendedName>
</protein>
<dbReference type="Pfam" id="PF12836">
    <property type="entry name" value="HHH_3"/>
    <property type="match status" value="1"/>
</dbReference>
<comment type="caution">
    <text evidence="3">The sequence shown here is derived from an EMBL/GenBank/DDBJ whole genome shotgun (WGS) entry which is preliminary data.</text>
</comment>
<proteinExistence type="predicted"/>
<evidence type="ECO:0000313" key="4">
    <source>
        <dbReference type="Proteomes" id="UP000230052"/>
    </source>
</evidence>
<accession>A0A2J0KTS4</accession>
<sequence length="115" mass="13128">MTKYEKYILIFLVLIALIGMGFLFYQKATNRSPLEIFNMNEPGIKSQTGQLSIVNINTAREDELAALKGIGPKLAARIIEYRKANGYFSIKEDLKKVKGIGQHKFEEIKEFIKTE</sequence>
<dbReference type="InterPro" id="IPR010994">
    <property type="entry name" value="RuvA_2-like"/>
</dbReference>
<reference evidence="3 4" key="1">
    <citation type="submission" date="2017-09" db="EMBL/GenBank/DDBJ databases">
        <title>Depth-based differentiation of microbial function through sediment-hosted aquifers and enrichment of novel symbionts in the deep terrestrial subsurface.</title>
        <authorList>
            <person name="Probst A.J."/>
            <person name="Ladd B."/>
            <person name="Jarett J.K."/>
            <person name="Geller-Mcgrath D.E."/>
            <person name="Sieber C.M."/>
            <person name="Emerson J.B."/>
            <person name="Anantharaman K."/>
            <person name="Thomas B.C."/>
            <person name="Malmstrom R."/>
            <person name="Stieglmeier M."/>
            <person name="Klingl A."/>
            <person name="Woyke T."/>
            <person name="Ryan C.M."/>
            <person name="Banfield J.F."/>
        </authorList>
    </citation>
    <scope>NUCLEOTIDE SEQUENCE [LARGE SCALE GENOMIC DNA]</scope>
    <source>
        <strain evidence="3">CG07_land_8_20_14_0_80_42_15</strain>
    </source>
</reference>
<dbReference type="SUPFAM" id="SSF47781">
    <property type="entry name" value="RuvA domain 2-like"/>
    <property type="match status" value="1"/>
</dbReference>
<gene>
    <name evidence="3" type="ORF">COS99_03265</name>
</gene>
<evidence type="ECO:0000259" key="2">
    <source>
        <dbReference type="SMART" id="SM00278"/>
    </source>
</evidence>
<dbReference type="InterPro" id="IPR051675">
    <property type="entry name" value="Endo/Exo/Phosphatase_dom_1"/>
</dbReference>
<keyword evidence="1" id="KW-1133">Transmembrane helix</keyword>
<keyword evidence="1" id="KW-0812">Transmembrane</keyword>
<dbReference type="Proteomes" id="UP000230052">
    <property type="component" value="Unassembled WGS sequence"/>
</dbReference>
<dbReference type="SMART" id="SM00278">
    <property type="entry name" value="HhH1"/>
    <property type="match status" value="2"/>
</dbReference>
<evidence type="ECO:0000256" key="1">
    <source>
        <dbReference type="SAM" id="Phobius"/>
    </source>
</evidence>
<keyword evidence="1" id="KW-0472">Membrane</keyword>
<feature type="domain" description="Helix-hairpin-helix DNA-binding motif class 1" evidence="2">
    <location>
        <begin position="92"/>
        <end position="111"/>
    </location>
</feature>
<name>A0A2J0KTS4_9BACT</name>
<dbReference type="PANTHER" id="PTHR21180:SF32">
    <property type="entry name" value="ENDONUCLEASE_EXONUCLEASE_PHOSPHATASE FAMILY DOMAIN-CONTAINING PROTEIN 1"/>
    <property type="match status" value="1"/>
</dbReference>
<dbReference type="GO" id="GO:0003677">
    <property type="term" value="F:DNA binding"/>
    <property type="evidence" value="ECO:0007669"/>
    <property type="project" value="InterPro"/>
</dbReference>
<dbReference type="NCBIfam" id="TIGR00426">
    <property type="entry name" value="competence protein ComEA helix-hairpin-helix repeat region"/>
    <property type="match status" value="1"/>
</dbReference>